<gene>
    <name evidence="1" type="ORF">DPMN_114725</name>
</gene>
<reference evidence="1" key="1">
    <citation type="journal article" date="2019" name="bioRxiv">
        <title>The Genome of the Zebra Mussel, Dreissena polymorpha: A Resource for Invasive Species Research.</title>
        <authorList>
            <person name="McCartney M.A."/>
            <person name="Auch B."/>
            <person name="Kono T."/>
            <person name="Mallez S."/>
            <person name="Zhang Y."/>
            <person name="Obille A."/>
            <person name="Becker A."/>
            <person name="Abrahante J.E."/>
            <person name="Garbe J."/>
            <person name="Badalamenti J.P."/>
            <person name="Herman A."/>
            <person name="Mangelson H."/>
            <person name="Liachko I."/>
            <person name="Sullivan S."/>
            <person name="Sone E.D."/>
            <person name="Koren S."/>
            <person name="Silverstein K.A.T."/>
            <person name="Beckman K.B."/>
            <person name="Gohl D.M."/>
        </authorList>
    </citation>
    <scope>NUCLEOTIDE SEQUENCE</scope>
    <source>
        <strain evidence="1">Duluth1</strain>
        <tissue evidence="1">Whole animal</tissue>
    </source>
</reference>
<dbReference type="Proteomes" id="UP000828390">
    <property type="component" value="Unassembled WGS sequence"/>
</dbReference>
<keyword evidence="2" id="KW-1185">Reference proteome</keyword>
<accession>A0A9D4KKG0</accession>
<protein>
    <submittedName>
        <fullName evidence="1">Uncharacterized protein</fullName>
    </submittedName>
</protein>
<dbReference type="EMBL" id="JAIWYP010000004">
    <property type="protein sequence ID" value="KAH3841266.1"/>
    <property type="molecule type" value="Genomic_DNA"/>
</dbReference>
<organism evidence="1 2">
    <name type="scientific">Dreissena polymorpha</name>
    <name type="common">Zebra mussel</name>
    <name type="synonym">Mytilus polymorpha</name>
    <dbReference type="NCBI Taxonomy" id="45954"/>
    <lineage>
        <taxon>Eukaryota</taxon>
        <taxon>Metazoa</taxon>
        <taxon>Spiralia</taxon>
        <taxon>Lophotrochozoa</taxon>
        <taxon>Mollusca</taxon>
        <taxon>Bivalvia</taxon>
        <taxon>Autobranchia</taxon>
        <taxon>Heteroconchia</taxon>
        <taxon>Euheterodonta</taxon>
        <taxon>Imparidentia</taxon>
        <taxon>Neoheterodontei</taxon>
        <taxon>Myida</taxon>
        <taxon>Dreissenoidea</taxon>
        <taxon>Dreissenidae</taxon>
        <taxon>Dreissena</taxon>
    </lineage>
</organism>
<reference evidence="1" key="2">
    <citation type="submission" date="2020-11" db="EMBL/GenBank/DDBJ databases">
        <authorList>
            <person name="McCartney M.A."/>
            <person name="Auch B."/>
            <person name="Kono T."/>
            <person name="Mallez S."/>
            <person name="Becker A."/>
            <person name="Gohl D.M."/>
            <person name="Silverstein K.A.T."/>
            <person name="Koren S."/>
            <person name="Bechman K.B."/>
            <person name="Herman A."/>
            <person name="Abrahante J.E."/>
            <person name="Garbe J."/>
        </authorList>
    </citation>
    <scope>NUCLEOTIDE SEQUENCE</scope>
    <source>
        <strain evidence="1">Duluth1</strain>
        <tissue evidence="1">Whole animal</tissue>
    </source>
</reference>
<evidence type="ECO:0000313" key="2">
    <source>
        <dbReference type="Proteomes" id="UP000828390"/>
    </source>
</evidence>
<name>A0A9D4KKG0_DREPO</name>
<dbReference type="AlphaFoldDB" id="A0A9D4KKG0"/>
<comment type="caution">
    <text evidence="1">The sequence shown here is derived from an EMBL/GenBank/DDBJ whole genome shotgun (WGS) entry which is preliminary data.</text>
</comment>
<evidence type="ECO:0000313" key="1">
    <source>
        <dbReference type="EMBL" id="KAH3841266.1"/>
    </source>
</evidence>
<sequence>MPGYRPPEPQLLTIDDIRSPIPWYQDDEEERDEFNWTQVEEDLLEFEDGKTIVSYRTYTVF</sequence>
<proteinExistence type="predicted"/>